<comment type="caution">
    <text evidence="2">The sequence shown here is derived from an EMBL/GenBank/DDBJ whole genome shotgun (WGS) entry which is preliminary data.</text>
</comment>
<feature type="region of interest" description="Disordered" evidence="1">
    <location>
        <begin position="1"/>
        <end position="47"/>
    </location>
</feature>
<reference evidence="2 3" key="1">
    <citation type="submission" date="2023-02" db="EMBL/GenBank/DDBJ databases">
        <title>LHISI_Scaffold_Assembly.</title>
        <authorList>
            <person name="Stuart O.P."/>
            <person name="Cleave R."/>
            <person name="Magrath M.J.L."/>
            <person name="Mikheyev A.S."/>
        </authorList>
    </citation>
    <scope>NUCLEOTIDE SEQUENCE [LARGE SCALE GENOMIC DNA]</scope>
    <source>
        <strain evidence="2">Daus_M_001</strain>
        <tissue evidence="2">Leg muscle</tissue>
    </source>
</reference>
<evidence type="ECO:0000313" key="3">
    <source>
        <dbReference type="Proteomes" id="UP001159363"/>
    </source>
</evidence>
<evidence type="ECO:0000256" key="1">
    <source>
        <dbReference type="SAM" id="MobiDB-lite"/>
    </source>
</evidence>
<dbReference type="Proteomes" id="UP001159363">
    <property type="component" value="Chromosome 2"/>
</dbReference>
<gene>
    <name evidence="2" type="ORF">PR048_005822</name>
</gene>
<proteinExistence type="predicted"/>
<keyword evidence="3" id="KW-1185">Reference proteome</keyword>
<organism evidence="2 3">
    <name type="scientific">Dryococelus australis</name>
    <dbReference type="NCBI Taxonomy" id="614101"/>
    <lineage>
        <taxon>Eukaryota</taxon>
        <taxon>Metazoa</taxon>
        <taxon>Ecdysozoa</taxon>
        <taxon>Arthropoda</taxon>
        <taxon>Hexapoda</taxon>
        <taxon>Insecta</taxon>
        <taxon>Pterygota</taxon>
        <taxon>Neoptera</taxon>
        <taxon>Polyneoptera</taxon>
        <taxon>Phasmatodea</taxon>
        <taxon>Verophasmatodea</taxon>
        <taxon>Anareolatae</taxon>
        <taxon>Phasmatidae</taxon>
        <taxon>Eurycanthinae</taxon>
        <taxon>Dryococelus</taxon>
    </lineage>
</organism>
<accession>A0ABQ9I9A1</accession>
<dbReference type="EMBL" id="JARBHB010000002">
    <property type="protein sequence ID" value="KAJ8893234.1"/>
    <property type="molecule type" value="Genomic_DNA"/>
</dbReference>
<evidence type="ECO:0000313" key="2">
    <source>
        <dbReference type="EMBL" id="KAJ8893234.1"/>
    </source>
</evidence>
<name>A0ABQ9I9A1_9NEOP</name>
<protein>
    <submittedName>
        <fullName evidence="2">Uncharacterized protein</fullName>
    </submittedName>
</protein>
<sequence>MAEVRISGKSSAPRDISQEDGRGWRVRGNAPECKGRGNMRSLRKSADQRHRLARFTHAKSGSYPDGNRTRFALVGVEISNHVYHEYGFPLLRKIPMMYRDRLVVRFHSDTGHTAPATSFKTLTLAVFAFHSSQLTTPLAWDPATHPSMRSKTNTLGHEACHTYIQSGRQSGTLNKLRAAPRA</sequence>